<dbReference type="InterPro" id="IPR011095">
    <property type="entry name" value="Dala_Dala_lig_C"/>
</dbReference>
<dbReference type="GO" id="GO:0008716">
    <property type="term" value="F:D-alanine-D-alanine ligase activity"/>
    <property type="evidence" value="ECO:0007669"/>
    <property type="project" value="UniProtKB-UniRule"/>
</dbReference>
<dbReference type="STRING" id="118967.SAMN02745191_0192"/>
<comment type="cofactor">
    <cofactor evidence="14">
        <name>Mg(2+)</name>
        <dbReference type="ChEBI" id="CHEBI:18420"/>
    </cofactor>
    <cofactor evidence="14">
        <name>Mn(2+)</name>
        <dbReference type="ChEBI" id="CHEBI:29035"/>
    </cofactor>
    <text evidence="14">Binds 2 magnesium or manganese ions per subunit.</text>
</comment>
<keyword evidence="7 14" id="KW-0460">Magnesium</keyword>
<dbReference type="PROSITE" id="PS00844">
    <property type="entry name" value="DALA_DALA_LIGASE_2"/>
    <property type="match status" value="1"/>
</dbReference>
<dbReference type="AlphaFoldDB" id="A0A1T4JZL6"/>
<feature type="active site" evidence="13">
    <location>
        <position position="15"/>
    </location>
</feature>
<dbReference type="Pfam" id="PF07478">
    <property type="entry name" value="Dala_Dala_lig_C"/>
    <property type="match status" value="1"/>
</dbReference>
<keyword evidence="12" id="KW-0963">Cytoplasm</keyword>
<dbReference type="GO" id="GO:0009252">
    <property type="term" value="P:peptidoglycan biosynthetic process"/>
    <property type="evidence" value="ECO:0007669"/>
    <property type="project" value="UniProtKB-UniRule"/>
</dbReference>
<keyword evidence="18" id="KW-1185">Reference proteome</keyword>
<organism evidence="17 18">
    <name type="scientific">Anaerorhabdus furcosa</name>
    <dbReference type="NCBI Taxonomy" id="118967"/>
    <lineage>
        <taxon>Bacteria</taxon>
        <taxon>Bacillati</taxon>
        <taxon>Bacillota</taxon>
        <taxon>Erysipelotrichia</taxon>
        <taxon>Erysipelotrichales</taxon>
        <taxon>Erysipelotrichaceae</taxon>
        <taxon>Anaerorhabdus</taxon>
    </lineage>
</organism>
<protein>
    <recommendedName>
        <fullName evidence="12">D-alanine--D-alanine ligase</fullName>
        <ecNumber evidence="12">6.3.2.4</ecNumber>
    </recommendedName>
    <alternativeName>
        <fullName evidence="12">D-Ala-D-Ala ligase</fullName>
    </alternativeName>
    <alternativeName>
        <fullName evidence="12">D-alanylalanine synthetase</fullName>
    </alternativeName>
</protein>
<evidence type="ECO:0000256" key="5">
    <source>
        <dbReference type="ARBA" id="ARBA00022741"/>
    </source>
</evidence>
<evidence type="ECO:0000256" key="15">
    <source>
        <dbReference type="PROSITE-ProRule" id="PRU00409"/>
    </source>
</evidence>
<dbReference type="GO" id="GO:0005524">
    <property type="term" value="F:ATP binding"/>
    <property type="evidence" value="ECO:0007669"/>
    <property type="project" value="UniProtKB-UniRule"/>
</dbReference>
<dbReference type="NCBIfam" id="NF002528">
    <property type="entry name" value="PRK01966.1-4"/>
    <property type="match status" value="1"/>
</dbReference>
<accession>A0A1T4JZL6</accession>
<dbReference type="Pfam" id="PF01820">
    <property type="entry name" value="Dala_Dala_lig_N"/>
    <property type="match status" value="1"/>
</dbReference>
<reference evidence="18" key="1">
    <citation type="submission" date="2017-02" db="EMBL/GenBank/DDBJ databases">
        <authorList>
            <person name="Varghese N."/>
            <person name="Submissions S."/>
        </authorList>
    </citation>
    <scope>NUCLEOTIDE SEQUENCE [LARGE SCALE GENOMIC DNA]</scope>
    <source>
        <strain evidence="18">ATCC 25662</strain>
    </source>
</reference>
<dbReference type="PIRSF" id="PIRSF039102">
    <property type="entry name" value="Ddl/VanB"/>
    <property type="match status" value="1"/>
</dbReference>
<dbReference type="EC" id="6.3.2.4" evidence="12"/>
<evidence type="ECO:0000256" key="8">
    <source>
        <dbReference type="ARBA" id="ARBA00022960"/>
    </source>
</evidence>
<dbReference type="PANTHER" id="PTHR23132:SF25">
    <property type="entry name" value="D-ALANINE--D-ALANINE LIGASE A"/>
    <property type="match status" value="1"/>
</dbReference>
<dbReference type="GO" id="GO:0046872">
    <property type="term" value="F:metal ion binding"/>
    <property type="evidence" value="ECO:0007669"/>
    <property type="project" value="UniProtKB-KW"/>
</dbReference>
<keyword evidence="11 12" id="KW-0961">Cell wall biogenesis/degradation</keyword>
<evidence type="ECO:0000256" key="7">
    <source>
        <dbReference type="ARBA" id="ARBA00022842"/>
    </source>
</evidence>
<evidence type="ECO:0000313" key="18">
    <source>
        <dbReference type="Proteomes" id="UP000243297"/>
    </source>
</evidence>
<dbReference type="SUPFAM" id="SSF52440">
    <property type="entry name" value="PreATP-grasp domain"/>
    <property type="match status" value="1"/>
</dbReference>
<evidence type="ECO:0000256" key="1">
    <source>
        <dbReference type="ARBA" id="ARBA00001936"/>
    </source>
</evidence>
<feature type="binding site" evidence="14">
    <location>
        <position position="333"/>
    </location>
    <ligand>
        <name>Mg(2+)</name>
        <dbReference type="ChEBI" id="CHEBI:18420"/>
        <label>2</label>
    </ligand>
</feature>
<comment type="subcellular location">
    <subcellularLocation>
        <location evidence="12">Cytoplasm</location>
    </subcellularLocation>
</comment>
<keyword evidence="8 12" id="KW-0133">Cell shape</keyword>
<keyword evidence="3 12" id="KW-0436">Ligase</keyword>
<dbReference type="HAMAP" id="MF_00047">
    <property type="entry name" value="Dala_Dala_lig"/>
    <property type="match status" value="1"/>
</dbReference>
<dbReference type="GO" id="GO:0071555">
    <property type="term" value="P:cell wall organization"/>
    <property type="evidence" value="ECO:0007669"/>
    <property type="project" value="UniProtKB-KW"/>
</dbReference>
<dbReference type="Gene3D" id="3.30.1490.20">
    <property type="entry name" value="ATP-grasp fold, A domain"/>
    <property type="match status" value="1"/>
</dbReference>
<comment type="function">
    <text evidence="12">Cell wall formation.</text>
</comment>
<feature type="binding site" evidence="14">
    <location>
        <position position="333"/>
    </location>
    <ligand>
        <name>Mg(2+)</name>
        <dbReference type="ChEBI" id="CHEBI:18420"/>
        <label>1</label>
    </ligand>
</feature>
<keyword evidence="10 14" id="KW-0464">Manganese</keyword>
<evidence type="ECO:0000256" key="13">
    <source>
        <dbReference type="PIRSR" id="PIRSR039102-1"/>
    </source>
</evidence>
<comment type="cofactor">
    <cofactor evidence="1">
        <name>Mn(2+)</name>
        <dbReference type="ChEBI" id="CHEBI:29035"/>
    </cofactor>
</comment>
<dbReference type="RefSeq" id="WP_078710653.1">
    <property type="nucleotide sequence ID" value="NZ_FUWY01000001.1"/>
</dbReference>
<comment type="catalytic activity">
    <reaction evidence="12">
        <text>2 D-alanine + ATP = D-alanyl-D-alanine + ADP + phosphate + H(+)</text>
        <dbReference type="Rhea" id="RHEA:11224"/>
        <dbReference type="ChEBI" id="CHEBI:15378"/>
        <dbReference type="ChEBI" id="CHEBI:30616"/>
        <dbReference type="ChEBI" id="CHEBI:43474"/>
        <dbReference type="ChEBI" id="CHEBI:57416"/>
        <dbReference type="ChEBI" id="CHEBI:57822"/>
        <dbReference type="ChEBI" id="CHEBI:456216"/>
        <dbReference type="EC" id="6.3.2.4"/>
    </reaction>
</comment>
<feature type="domain" description="ATP-grasp" evidence="16">
    <location>
        <begin position="145"/>
        <end position="362"/>
    </location>
</feature>
<dbReference type="PROSITE" id="PS50975">
    <property type="entry name" value="ATP_GRASP"/>
    <property type="match status" value="1"/>
</dbReference>
<evidence type="ECO:0000313" key="17">
    <source>
        <dbReference type="EMBL" id="SJZ35559.1"/>
    </source>
</evidence>
<keyword evidence="6 15" id="KW-0067">ATP-binding</keyword>
<keyword evidence="4 14" id="KW-0479">Metal-binding</keyword>
<gene>
    <name evidence="12" type="primary">ddl</name>
    <name evidence="17" type="ORF">SAMN02745191_0192</name>
</gene>
<dbReference type="Proteomes" id="UP000243297">
    <property type="component" value="Unassembled WGS sequence"/>
</dbReference>
<dbReference type="InterPro" id="IPR000291">
    <property type="entry name" value="D-Ala_lig_Van_CS"/>
</dbReference>
<dbReference type="InterPro" id="IPR011127">
    <property type="entry name" value="Dala_Dala_lig_N"/>
</dbReference>
<keyword evidence="9 12" id="KW-0573">Peptidoglycan synthesis</keyword>
<keyword evidence="5 15" id="KW-0547">Nucleotide-binding</keyword>
<dbReference type="NCBIfam" id="TIGR01205">
    <property type="entry name" value="D_ala_D_alaTIGR"/>
    <property type="match status" value="1"/>
</dbReference>
<dbReference type="GO" id="GO:0005829">
    <property type="term" value="C:cytosol"/>
    <property type="evidence" value="ECO:0007669"/>
    <property type="project" value="TreeGrafter"/>
</dbReference>
<feature type="active site" evidence="13">
    <location>
        <position position="340"/>
    </location>
</feature>
<evidence type="ECO:0000256" key="10">
    <source>
        <dbReference type="ARBA" id="ARBA00023211"/>
    </source>
</evidence>
<dbReference type="Gene3D" id="3.40.50.20">
    <property type="match status" value="1"/>
</dbReference>
<evidence type="ECO:0000256" key="9">
    <source>
        <dbReference type="ARBA" id="ARBA00022984"/>
    </source>
</evidence>
<dbReference type="Gene3D" id="3.30.470.20">
    <property type="entry name" value="ATP-grasp fold, B domain"/>
    <property type="match status" value="1"/>
</dbReference>
<evidence type="ECO:0000256" key="3">
    <source>
        <dbReference type="ARBA" id="ARBA00022598"/>
    </source>
</evidence>
<dbReference type="OrthoDB" id="9813261at2"/>
<dbReference type="InterPro" id="IPR013815">
    <property type="entry name" value="ATP_grasp_subdomain_1"/>
</dbReference>
<dbReference type="GO" id="GO:0008360">
    <property type="term" value="P:regulation of cell shape"/>
    <property type="evidence" value="ECO:0007669"/>
    <property type="project" value="UniProtKB-KW"/>
</dbReference>
<evidence type="ECO:0000256" key="11">
    <source>
        <dbReference type="ARBA" id="ARBA00023316"/>
    </source>
</evidence>
<dbReference type="PROSITE" id="PS00843">
    <property type="entry name" value="DALA_DALA_LIGASE_1"/>
    <property type="match status" value="1"/>
</dbReference>
<evidence type="ECO:0000256" key="6">
    <source>
        <dbReference type="ARBA" id="ARBA00022840"/>
    </source>
</evidence>
<dbReference type="InterPro" id="IPR011761">
    <property type="entry name" value="ATP-grasp"/>
</dbReference>
<evidence type="ECO:0000256" key="12">
    <source>
        <dbReference type="HAMAP-Rule" id="MF_00047"/>
    </source>
</evidence>
<name>A0A1T4JZL6_9FIRM</name>
<comment type="similarity">
    <text evidence="2 12">Belongs to the D-alanine--D-alanine ligase family.</text>
</comment>
<dbReference type="InterPro" id="IPR005905">
    <property type="entry name" value="D_ala_D_ala"/>
</dbReference>
<proteinExistence type="inferred from homology"/>
<sequence>MKIKVAVFFGGESVEHEVSIISAKQAMEALDQDKYEIIPIYISKSRDFYCGEELRDLSQYKDMKALLTKVPQVTLVKRDQKVFIEPVKKGLFTKPINTIDIAIPVVHGTNGEDGTLQGYLEMLKLPYAGCDVISAAVGQDKVVMKHILENSNIPMTPWFWLYAHEFETRKEEYIKKASDLGYPLVLKPACLGSSVGIVIAHNEEEFVAGIDETGSFDFKVVVEKMVPNLREINASVLGSCFSAQVGELEEVAKNDEILSYKDKYQGGSKSTKDTSGSKGMASTSRIVPAAVSEDETVKIKELALEVFKVLGSSGVCRIDFMMNGETHDIMVNEINTIPGSLAFYLWSPVGIDFTKLMDELVKIALDRHRRKEKMTFSYDTNLLENYSESGSKGSKGAKR</sequence>
<evidence type="ECO:0000256" key="2">
    <source>
        <dbReference type="ARBA" id="ARBA00010871"/>
    </source>
</evidence>
<dbReference type="SUPFAM" id="SSF56059">
    <property type="entry name" value="Glutathione synthetase ATP-binding domain-like"/>
    <property type="match status" value="1"/>
</dbReference>
<dbReference type="UniPathway" id="UPA00219"/>
<comment type="pathway">
    <text evidence="12">Cell wall biogenesis; peptidoglycan biosynthesis.</text>
</comment>
<feature type="active site" evidence="13">
    <location>
        <position position="193"/>
    </location>
</feature>
<evidence type="ECO:0000256" key="4">
    <source>
        <dbReference type="ARBA" id="ARBA00022723"/>
    </source>
</evidence>
<dbReference type="EMBL" id="FUWY01000001">
    <property type="protein sequence ID" value="SJZ35559.1"/>
    <property type="molecule type" value="Genomic_DNA"/>
</dbReference>
<dbReference type="InterPro" id="IPR016185">
    <property type="entry name" value="PreATP-grasp_dom_sf"/>
</dbReference>
<feature type="binding site" evidence="14">
    <location>
        <position position="319"/>
    </location>
    <ligand>
        <name>Mg(2+)</name>
        <dbReference type="ChEBI" id="CHEBI:18420"/>
        <label>1</label>
    </ligand>
</feature>
<evidence type="ECO:0000256" key="14">
    <source>
        <dbReference type="PIRSR" id="PIRSR039102-3"/>
    </source>
</evidence>
<evidence type="ECO:0000259" key="16">
    <source>
        <dbReference type="PROSITE" id="PS50975"/>
    </source>
</evidence>
<feature type="binding site" evidence="14">
    <location>
        <position position="335"/>
    </location>
    <ligand>
        <name>Mg(2+)</name>
        <dbReference type="ChEBI" id="CHEBI:18420"/>
        <label>2</label>
    </ligand>
</feature>
<dbReference type="PANTHER" id="PTHR23132">
    <property type="entry name" value="D-ALANINE--D-ALANINE LIGASE"/>
    <property type="match status" value="1"/>
</dbReference>